<comment type="caution">
    <text evidence="3">The sequence shown here is derived from an EMBL/GenBank/DDBJ whole genome shotgun (WGS) entry which is preliminary data.</text>
</comment>
<dbReference type="EMBL" id="JACVVK020000761">
    <property type="protein sequence ID" value="KAK7448386.1"/>
    <property type="molecule type" value="Genomic_DNA"/>
</dbReference>
<feature type="signal peptide" evidence="1">
    <location>
        <begin position="1"/>
        <end position="21"/>
    </location>
</feature>
<dbReference type="Proteomes" id="UP001519460">
    <property type="component" value="Unassembled WGS sequence"/>
</dbReference>
<evidence type="ECO:0000313" key="3">
    <source>
        <dbReference type="EMBL" id="KAK7448385.1"/>
    </source>
</evidence>
<keyword evidence="5" id="KW-1185">Reference proteome</keyword>
<protein>
    <submittedName>
        <fullName evidence="3">Uncharacterized protein</fullName>
    </submittedName>
</protein>
<reference evidence="3 5" key="2">
    <citation type="journal article" date="2023" name="Sci. Data">
        <title>Genome assembly of the Korean intertidal mud-creeper Batillaria attramentaria.</title>
        <authorList>
            <person name="Patra A.K."/>
            <person name="Ho P.T."/>
            <person name="Jun S."/>
            <person name="Lee S.J."/>
            <person name="Kim Y."/>
            <person name="Won Y.J."/>
        </authorList>
    </citation>
    <scope>NUCLEOTIDE SEQUENCE [LARGE SCALE GENOMIC DNA]</scope>
    <source>
        <strain evidence="3">Wonlab-2016</strain>
    </source>
</reference>
<dbReference type="AlphaFoldDB" id="A0ABD0J1S5"/>
<evidence type="ECO:0000313" key="2">
    <source>
        <dbReference type="EMBL" id="KAK7448384.1"/>
    </source>
</evidence>
<reference evidence="3" key="3">
    <citation type="submission" date="2023-01" db="EMBL/GenBank/DDBJ databases">
        <authorList>
            <person name="Patra A."/>
        </authorList>
    </citation>
    <scope>NUCLEOTIDE SEQUENCE</scope>
    <source>
        <strain evidence="3">Wonlab-2016</strain>
        <tissue evidence="3">Foot muscle</tissue>
    </source>
</reference>
<evidence type="ECO:0000256" key="1">
    <source>
        <dbReference type="SAM" id="SignalP"/>
    </source>
</evidence>
<dbReference type="EMBL" id="JACVVK020000761">
    <property type="protein sequence ID" value="KAK7448385.1"/>
    <property type="molecule type" value="Genomic_DNA"/>
</dbReference>
<feature type="chain" id="PRO_5044722552" evidence="1">
    <location>
        <begin position="22"/>
        <end position="191"/>
    </location>
</feature>
<name>A0ABD0J1S5_9CAEN</name>
<evidence type="ECO:0000313" key="5">
    <source>
        <dbReference type="Proteomes" id="UP001519460"/>
    </source>
</evidence>
<organism evidence="3 5">
    <name type="scientific">Batillaria attramentaria</name>
    <dbReference type="NCBI Taxonomy" id="370345"/>
    <lineage>
        <taxon>Eukaryota</taxon>
        <taxon>Metazoa</taxon>
        <taxon>Spiralia</taxon>
        <taxon>Lophotrochozoa</taxon>
        <taxon>Mollusca</taxon>
        <taxon>Gastropoda</taxon>
        <taxon>Caenogastropoda</taxon>
        <taxon>Sorbeoconcha</taxon>
        <taxon>Cerithioidea</taxon>
        <taxon>Batillariidae</taxon>
        <taxon>Batillaria</taxon>
    </lineage>
</organism>
<dbReference type="EMBL" id="JACVVK020000761">
    <property type="protein sequence ID" value="KAK7448384.1"/>
    <property type="molecule type" value="Genomic_DNA"/>
</dbReference>
<sequence length="191" mass="20302">MGLKFLPVLVCVLVASGPASALLDNLLNGVLGGLNLNNLTGLLSDLPLLGSVLEDMPLKDLKLGELISKLPGELLRLVQRLLEALLDAIESLANSVASGAMQDRDAIVANLQGIVNQLADLAEQARIDDPQLDLFLETAPLQLAQLRAETDSDRFQNGVNAFLAMLRQMARKLSEGAGMTLTGRRAVPLTA</sequence>
<reference evidence="3" key="1">
    <citation type="submission" date="2020-09" db="EMBL/GenBank/DDBJ databases">
        <authorList>
            <person name="Won Y."/>
        </authorList>
    </citation>
    <scope>NUCLEOTIDE SEQUENCE</scope>
    <source>
        <strain evidence="3">Wonlab-2016</strain>
        <tissue evidence="3">Foot muscle</tissue>
    </source>
</reference>
<keyword evidence="1" id="KW-0732">Signal</keyword>
<evidence type="ECO:0000313" key="4">
    <source>
        <dbReference type="EMBL" id="KAK7448386.1"/>
    </source>
</evidence>
<gene>
    <name evidence="2" type="ORF">BaRGS_00040112</name>
    <name evidence="3" type="ORF">BaRGS_00040113</name>
    <name evidence="4" type="ORF">BaRGS_00040114</name>
</gene>
<accession>A0ABD0J1S5</accession>
<proteinExistence type="predicted"/>